<evidence type="ECO:0000313" key="2">
    <source>
        <dbReference type="EMBL" id="KAJ7713256.1"/>
    </source>
</evidence>
<comment type="caution">
    <text evidence="2">The sequence shown here is derived from an EMBL/GenBank/DDBJ whole genome shotgun (WGS) entry which is preliminary data.</text>
</comment>
<sequence length="321" mass="34319">MEIPALPPLPALSRPARVIWPHAGGTAAVPVRKTRFAAASHPIPPSAVLRAQYGAGGWDEWWWGHCTMCLGWPGAHKRPRSCPPRKNTKSPPPAALHPPSAVLRAVYGSCTGTGHPQDAYGLAQSAHATQQLRALRKTRICRIPPSPAVGHPAGAIWPVRGGRAAVELPRDVYGLGRQCASGAAPAPLRKIQLASPRPPPAVCRIPRALLPVDLAQAAVATPLDVWALAWSALALRQLRASRRHRIVAASRPIPPSAVLRAQVQRRWGFLAAPRKLRASGKHRITASRPISPSAVQPARPGPAAVELPRDACRLERSTWAA</sequence>
<feature type="region of interest" description="Disordered" evidence="1">
    <location>
        <begin position="77"/>
        <end position="98"/>
    </location>
</feature>
<protein>
    <submittedName>
        <fullName evidence="2">Uncharacterized protein</fullName>
    </submittedName>
</protein>
<organism evidence="2 3">
    <name type="scientific">Mycena maculata</name>
    <dbReference type="NCBI Taxonomy" id="230809"/>
    <lineage>
        <taxon>Eukaryota</taxon>
        <taxon>Fungi</taxon>
        <taxon>Dikarya</taxon>
        <taxon>Basidiomycota</taxon>
        <taxon>Agaricomycotina</taxon>
        <taxon>Agaricomycetes</taxon>
        <taxon>Agaricomycetidae</taxon>
        <taxon>Agaricales</taxon>
        <taxon>Marasmiineae</taxon>
        <taxon>Mycenaceae</taxon>
        <taxon>Mycena</taxon>
    </lineage>
</organism>
<feature type="region of interest" description="Disordered" evidence="1">
    <location>
        <begin position="280"/>
        <end position="303"/>
    </location>
</feature>
<dbReference type="Proteomes" id="UP001215280">
    <property type="component" value="Unassembled WGS sequence"/>
</dbReference>
<keyword evidence="3" id="KW-1185">Reference proteome</keyword>
<evidence type="ECO:0000313" key="3">
    <source>
        <dbReference type="Proteomes" id="UP001215280"/>
    </source>
</evidence>
<evidence type="ECO:0000256" key="1">
    <source>
        <dbReference type="SAM" id="MobiDB-lite"/>
    </source>
</evidence>
<dbReference type="AlphaFoldDB" id="A0AAD7MEW4"/>
<dbReference type="EMBL" id="JARJLG010000402">
    <property type="protein sequence ID" value="KAJ7713256.1"/>
    <property type="molecule type" value="Genomic_DNA"/>
</dbReference>
<proteinExistence type="predicted"/>
<accession>A0AAD7MEW4</accession>
<reference evidence="2" key="1">
    <citation type="submission" date="2023-03" db="EMBL/GenBank/DDBJ databases">
        <title>Massive genome expansion in bonnet fungi (Mycena s.s.) driven by repeated elements and novel gene families across ecological guilds.</title>
        <authorList>
            <consortium name="Lawrence Berkeley National Laboratory"/>
            <person name="Harder C.B."/>
            <person name="Miyauchi S."/>
            <person name="Viragh M."/>
            <person name="Kuo A."/>
            <person name="Thoen E."/>
            <person name="Andreopoulos B."/>
            <person name="Lu D."/>
            <person name="Skrede I."/>
            <person name="Drula E."/>
            <person name="Henrissat B."/>
            <person name="Morin E."/>
            <person name="Kohler A."/>
            <person name="Barry K."/>
            <person name="LaButti K."/>
            <person name="Morin E."/>
            <person name="Salamov A."/>
            <person name="Lipzen A."/>
            <person name="Mereny Z."/>
            <person name="Hegedus B."/>
            <person name="Baldrian P."/>
            <person name="Stursova M."/>
            <person name="Weitz H."/>
            <person name="Taylor A."/>
            <person name="Grigoriev I.V."/>
            <person name="Nagy L.G."/>
            <person name="Martin F."/>
            <person name="Kauserud H."/>
        </authorList>
    </citation>
    <scope>NUCLEOTIDE SEQUENCE</scope>
    <source>
        <strain evidence="2">CBHHK188m</strain>
    </source>
</reference>
<name>A0AAD7MEW4_9AGAR</name>
<gene>
    <name evidence="2" type="ORF">DFH07DRAFT_974789</name>
</gene>